<reference evidence="1 2" key="1">
    <citation type="submission" date="2019-10" db="EMBL/GenBank/DDBJ databases">
        <title>Description of Paenibacillus choica sp. nov.</title>
        <authorList>
            <person name="Carlier A."/>
            <person name="Qi S."/>
        </authorList>
    </citation>
    <scope>NUCLEOTIDE SEQUENCE [LARGE SCALE GENOMIC DNA]</scope>
    <source>
        <strain evidence="1 2">LMG 31460</strain>
    </source>
</reference>
<protein>
    <submittedName>
        <fullName evidence="1">Uncharacterized protein</fullName>
    </submittedName>
</protein>
<organism evidence="1 2">
    <name type="scientific">Paenibacillus germinis</name>
    <dbReference type="NCBI Taxonomy" id="2654979"/>
    <lineage>
        <taxon>Bacteria</taxon>
        <taxon>Bacillati</taxon>
        <taxon>Bacillota</taxon>
        <taxon>Bacilli</taxon>
        <taxon>Bacillales</taxon>
        <taxon>Paenibacillaceae</taxon>
        <taxon>Paenibacillus</taxon>
    </lineage>
</organism>
<evidence type="ECO:0000313" key="2">
    <source>
        <dbReference type="Proteomes" id="UP000658690"/>
    </source>
</evidence>
<evidence type="ECO:0000313" key="1">
    <source>
        <dbReference type="EMBL" id="NOU89756.1"/>
    </source>
</evidence>
<sequence>MDKEQIHDEVSLSLRNEMESVWDINRRYWYPLNECKRSDLIAFNADYIEDDKSKHEFILTVLKEHGIEQIYEFLETGETYRIQISDLHPFYGYYGAIGGEGFWCSDKMDWIIYASHEGTITFGGEWLVSKLKSVWIDWRNHVDWDSKN</sequence>
<keyword evidence="2" id="KW-1185">Reference proteome</keyword>
<gene>
    <name evidence="1" type="ORF">GC102_28985</name>
</gene>
<comment type="caution">
    <text evidence="1">The sequence shown here is derived from an EMBL/GenBank/DDBJ whole genome shotgun (WGS) entry which is preliminary data.</text>
</comment>
<accession>A0ABX1Z8W7</accession>
<proteinExistence type="predicted"/>
<dbReference type="EMBL" id="WHOC01000157">
    <property type="protein sequence ID" value="NOU89756.1"/>
    <property type="molecule type" value="Genomic_DNA"/>
</dbReference>
<dbReference type="Proteomes" id="UP000658690">
    <property type="component" value="Unassembled WGS sequence"/>
</dbReference>
<dbReference type="RefSeq" id="WP_171692639.1">
    <property type="nucleotide sequence ID" value="NZ_WHOC01000157.1"/>
</dbReference>
<name>A0ABX1Z8W7_9BACL</name>